<evidence type="ECO:0000256" key="7">
    <source>
        <dbReference type="ARBA" id="ARBA00023242"/>
    </source>
</evidence>
<comment type="similarity">
    <text evidence="8">Belongs to the xlnR/xlr1 family.</text>
</comment>
<keyword evidence="3" id="KW-0805">Transcription regulation</keyword>
<dbReference type="InterPro" id="IPR051439">
    <property type="entry name" value="XlnR/Xlr1"/>
</dbReference>
<accession>A0A0C3GTL9</accession>
<feature type="transmembrane region" description="Helical" evidence="10">
    <location>
        <begin position="737"/>
        <end position="757"/>
    </location>
</feature>
<dbReference type="GO" id="GO:0006351">
    <property type="term" value="P:DNA-templated transcription"/>
    <property type="evidence" value="ECO:0007669"/>
    <property type="project" value="InterPro"/>
</dbReference>
<evidence type="ECO:0000313" key="12">
    <source>
        <dbReference type="EMBL" id="KIM99405.1"/>
    </source>
</evidence>
<protein>
    <recommendedName>
        <fullName evidence="11">Zn(2)-C6 fungal-type domain-containing protein</fullName>
    </recommendedName>
</protein>
<dbReference type="InParanoid" id="A0A0C3GTL9"/>
<dbReference type="Pfam" id="PF04082">
    <property type="entry name" value="Fungal_trans"/>
    <property type="match status" value="1"/>
</dbReference>
<dbReference type="HOGENOM" id="CLU_006123_1_0_1"/>
<dbReference type="GO" id="GO:0003677">
    <property type="term" value="F:DNA binding"/>
    <property type="evidence" value="ECO:0007669"/>
    <property type="project" value="UniProtKB-KW"/>
</dbReference>
<evidence type="ECO:0000256" key="1">
    <source>
        <dbReference type="ARBA" id="ARBA00022723"/>
    </source>
</evidence>
<reference evidence="13" key="2">
    <citation type="submission" date="2015-01" db="EMBL/GenBank/DDBJ databases">
        <title>Evolutionary Origins and Diversification of the Mycorrhizal Mutualists.</title>
        <authorList>
            <consortium name="DOE Joint Genome Institute"/>
            <consortium name="Mycorrhizal Genomics Consortium"/>
            <person name="Kohler A."/>
            <person name="Kuo A."/>
            <person name="Nagy L.G."/>
            <person name="Floudas D."/>
            <person name="Copeland A."/>
            <person name="Barry K.W."/>
            <person name="Cichocki N."/>
            <person name="Veneault-Fourrey C."/>
            <person name="LaButti K."/>
            <person name="Lindquist E.A."/>
            <person name="Lipzen A."/>
            <person name="Lundell T."/>
            <person name="Morin E."/>
            <person name="Murat C."/>
            <person name="Riley R."/>
            <person name="Ohm R."/>
            <person name="Sun H."/>
            <person name="Tunlid A."/>
            <person name="Henrissat B."/>
            <person name="Grigoriev I.V."/>
            <person name="Hibbett D.S."/>
            <person name="Martin F."/>
        </authorList>
    </citation>
    <scope>NUCLEOTIDE SEQUENCE [LARGE SCALE GENOMIC DNA]</scope>
    <source>
        <strain evidence="13">Zn</strain>
    </source>
</reference>
<keyword evidence="5" id="KW-0010">Activator</keyword>
<dbReference type="InterPro" id="IPR007219">
    <property type="entry name" value="XnlR_reg_dom"/>
</dbReference>
<keyword evidence="4" id="KW-0238">DNA-binding</keyword>
<dbReference type="OrthoDB" id="5600212at2759"/>
<dbReference type="PANTHER" id="PTHR47663">
    <property type="entry name" value="XYLANOLYTIC TRANSCRIPTIONAL ACTIVATOR XLNR-RELATED"/>
    <property type="match status" value="1"/>
</dbReference>
<dbReference type="Pfam" id="PF00172">
    <property type="entry name" value="Zn_clus"/>
    <property type="match status" value="1"/>
</dbReference>
<dbReference type="SMART" id="SM00066">
    <property type="entry name" value="GAL4"/>
    <property type="match status" value="1"/>
</dbReference>
<dbReference type="STRING" id="913774.A0A0C3GTL9"/>
<dbReference type="CDD" id="cd00067">
    <property type="entry name" value="GAL4"/>
    <property type="match status" value="1"/>
</dbReference>
<feature type="region of interest" description="Disordered" evidence="9">
    <location>
        <begin position="205"/>
        <end position="230"/>
    </location>
</feature>
<evidence type="ECO:0000256" key="5">
    <source>
        <dbReference type="ARBA" id="ARBA00023159"/>
    </source>
</evidence>
<dbReference type="GO" id="GO:0008270">
    <property type="term" value="F:zinc ion binding"/>
    <property type="evidence" value="ECO:0007669"/>
    <property type="project" value="InterPro"/>
</dbReference>
<dbReference type="InterPro" id="IPR001138">
    <property type="entry name" value="Zn2Cys6_DnaBD"/>
</dbReference>
<gene>
    <name evidence="12" type="ORF">OIDMADRAFT_181679</name>
</gene>
<organism evidence="12 13">
    <name type="scientific">Oidiodendron maius (strain Zn)</name>
    <dbReference type="NCBI Taxonomy" id="913774"/>
    <lineage>
        <taxon>Eukaryota</taxon>
        <taxon>Fungi</taxon>
        <taxon>Dikarya</taxon>
        <taxon>Ascomycota</taxon>
        <taxon>Pezizomycotina</taxon>
        <taxon>Leotiomycetes</taxon>
        <taxon>Leotiomycetes incertae sedis</taxon>
        <taxon>Myxotrichaceae</taxon>
        <taxon>Oidiodendron</taxon>
    </lineage>
</organism>
<keyword evidence="7" id="KW-0539">Nucleus</keyword>
<dbReference type="InterPro" id="IPR036864">
    <property type="entry name" value="Zn2-C6_fun-type_DNA-bd_sf"/>
</dbReference>
<dbReference type="PANTHER" id="PTHR47663:SF1">
    <property type="entry name" value="XYLANOLYTIC TRANSCRIPTIONAL ACTIVATOR XLNR-RELATED"/>
    <property type="match status" value="1"/>
</dbReference>
<feature type="compositionally biased region" description="Low complexity" evidence="9">
    <location>
        <begin position="208"/>
        <end position="224"/>
    </location>
</feature>
<proteinExistence type="inferred from homology"/>
<keyword evidence="10" id="KW-0472">Membrane</keyword>
<dbReference type="CDD" id="cd12148">
    <property type="entry name" value="fungal_TF_MHR"/>
    <property type="match status" value="1"/>
</dbReference>
<dbReference type="PROSITE" id="PS50048">
    <property type="entry name" value="ZN2_CY6_FUNGAL_2"/>
    <property type="match status" value="1"/>
</dbReference>
<keyword evidence="2" id="KW-0862">Zinc</keyword>
<dbReference type="AlphaFoldDB" id="A0A0C3GTL9"/>
<evidence type="ECO:0000256" key="8">
    <source>
        <dbReference type="ARBA" id="ARBA00037990"/>
    </source>
</evidence>
<feature type="domain" description="Zn(2)-C6 fungal-type" evidence="11">
    <location>
        <begin position="52"/>
        <end position="81"/>
    </location>
</feature>
<keyword evidence="10" id="KW-0812">Transmembrane</keyword>
<evidence type="ECO:0000313" key="13">
    <source>
        <dbReference type="Proteomes" id="UP000054321"/>
    </source>
</evidence>
<keyword evidence="10" id="KW-1133">Transmembrane helix</keyword>
<evidence type="ECO:0000259" key="11">
    <source>
        <dbReference type="PROSITE" id="PS50048"/>
    </source>
</evidence>
<evidence type="ECO:0000256" key="6">
    <source>
        <dbReference type="ARBA" id="ARBA00023163"/>
    </source>
</evidence>
<feature type="region of interest" description="Disordered" evidence="9">
    <location>
        <begin position="86"/>
        <end position="114"/>
    </location>
</feature>
<dbReference type="Proteomes" id="UP000054321">
    <property type="component" value="Unassembled WGS sequence"/>
</dbReference>
<reference evidence="12 13" key="1">
    <citation type="submission" date="2014-04" db="EMBL/GenBank/DDBJ databases">
        <authorList>
            <consortium name="DOE Joint Genome Institute"/>
            <person name="Kuo A."/>
            <person name="Martino E."/>
            <person name="Perotto S."/>
            <person name="Kohler A."/>
            <person name="Nagy L.G."/>
            <person name="Floudas D."/>
            <person name="Copeland A."/>
            <person name="Barry K.W."/>
            <person name="Cichocki N."/>
            <person name="Veneault-Fourrey C."/>
            <person name="LaButti K."/>
            <person name="Lindquist E.A."/>
            <person name="Lipzen A."/>
            <person name="Lundell T."/>
            <person name="Morin E."/>
            <person name="Murat C."/>
            <person name="Sun H."/>
            <person name="Tunlid A."/>
            <person name="Henrissat B."/>
            <person name="Grigoriev I.V."/>
            <person name="Hibbett D.S."/>
            <person name="Martin F."/>
            <person name="Nordberg H.P."/>
            <person name="Cantor M.N."/>
            <person name="Hua S.X."/>
        </authorList>
    </citation>
    <scope>NUCLEOTIDE SEQUENCE [LARGE SCALE GENOMIC DNA]</scope>
    <source>
        <strain evidence="12 13">Zn</strain>
    </source>
</reference>
<dbReference type="SUPFAM" id="SSF57701">
    <property type="entry name" value="Zn2/Cys6 DNA-binding domain"/>
    <property type="match status" value="1"/>
</dbReference>
<feature type="region of interest" description="Disordered" evidence="9">
    <location>
        <begin position="25"/>
        <end position="44"/>
    </location>
</feature>
<feature type="region of interest" description="Disordered" evidence="9">
    <location>
        <begin position="349"/>
        <end position="381"/>
    </location>
</feature>
<evidence type="ECO:0000256" key="4">
    <source>
        <dbReference type="ARBA" id="ARBA00023125"/>
    </source>
</evidence>
<feature type="compositionally biased region" description="Basic residues" evidence="9">
    <location>
        <begin position="86"/>
        <end position="96"/>
    </location>
</feature>
<dbReference type="Gene3D" id="4.10.240.10">
    <property type="entry name" value="Zn(2)-C6 fungal-type DNA-binding domain"/>
    <property type="match status" value="1"/>
</dbReference>
<sequence length="838" mass="93555">MDWNIGHIDQDAYGIDIEVIDQLEERQAQDRPPSNSNGQLAKLSSRRRIARACDRCNAVRTRCDGEAPCGHCQDRHLPCTYVRLQRRRGKPPRKRSGRVDSHSHMSEERSWQRVEHDDITPQTQNQQNDFNYDFLSEAIHNSLGNNVDLESATTGGDWPSHQPEPVDSSAAHFDIRPCTNISANISNQSRNDGIGANSTARNCHWKDTSSSNSNGIISSTSSPSKEYSMNDANGGPSIKYPVLRPLLPYLVPVCSTKTACDLLDGYFATASENIFLPSSPYIIAHVVRKKSLLHSDHPRRCSPALLASMLWLSAQTTEYHFFGNSPTLRSQLTQKLFDLTISLLEKHGDARQNSNTGPASNAAKRDASSRASVDGIEPHPCAQSGVRHVVPTLDDVITFMHLGIVISARESKPAGFRWWHTAFQLAKELKLNKEISDVPGLDQERNRQPVDVYESPSNDGHHRDTCSPGCFWSSAAVDGEDLRELDVTEEQREERRRTWWTLYILDRHLALCYNSPLALKDSECQGLLPPMDEITWQVTFDNLDAAQGQQNFRSTSGGPPTQSSSLGMFELFLPVASVLGQIIDFHHAKSHPRLGQMFSSGSVLSAFIGEITTQILDFEQSLFKLEAVYATDTTLSSVIQSLMALASNTNSPSSEAQLTKLIHQSCKNQARLFLFYGRFWSNTLNLLLYSTWDIRDMLSSPSSNWISTPSSATAIQRAVCAAESLDKILKIDYDLTFSPYFLGIYLIQGAFVVLVAAMEGREYRTAAVLDACETFVRAHEVCVVTLHTEYLRKIRNAIRWTLARIANPPKHQTDEEAILLQKILSLYRWTGDGSGLGL</sequence>
<dbReference type="SMART" id="SM00906">
    <property type="entry name" value="Fungal_trans"/>
    <property type="match status" value="1"/>
</dbReference>
<evidence type="ECO:0000256" key="2">
    <source>
        <dbReference type="ARBA" id="ARBA00022833"/>
    </source>
</evidence>
<evidence type="ECO:0000256" key="3">
    <source>
        <dbReference type="ARBA" id="ARBA00023015"/>
    </source>
</evidence>
<keyword evidence="1" id="KW-0479">Metal-binding</keyword>
<keyword evidence="13" id="KW-1185">Reference proteome</keyword>
<evidence type="ECO:0000256" key="10">
    <source>
        <dbReference type="SAM" id="Phobius"/>
    </source>
</evidence>
<evidence type="ECO:0000256" key="9">
    <source>
        <dbReference type="SAM" id="MobiDB-lite"/>
    </source>
</evidence>
<dbReference type="EMBL" id="KN832879">
    <property type="protein sequence ID" value="KIM99405.1"/>
    <property type="molecule type" value="Genomic_DNA"/>
</dbReference>
<dbReference type="GO" id="GO:0000981">
    <property type="term" value="F:DNA-binding transcription factor activity, RNA polymerase II-specific"/>
    <property type="evidence" value="ECO:0007669"/>
    <property type="project" value="InterPro"/>
</dbReference>
<keyword evidence="6" id="KW-0804">Transcription</keyword>
<name>A0A0C3GTL9_OIDMZ</name>
<feature type="compositionally biased region" description="Basic and acidic residues" evidence="9">
    <location>
        <begin position="97"/>
        <end position="114"/>
    </location>
</feature>
<feature type="region of interest" description="Disordered" evidence="9">
    <location>
        <begin position="150"/>
        <end position="170"/>
    </location>
</feature>